<dbReference type="Gene3D" id="1.20.5.1930">
    <property type="match status" value="1"/>
</dbReference>
<proteinExistence type="predicted"/>
<feature type="transmembrane region" description="Helical" evidence="20">
    <location>
        <begin position="219"/>
        <end position="240"/>
    </location>
</feature>
<evidence type="ECO:0000256" key="11">
    <source>
        <dbReference type="ARBA" id="ARBA00022692"/>
    </source>
</evidence>
<dbReference type="InterPro" id="IPR011712">
    <property type="entry name" value="Sig_transdc_His_kin_sub3_dim/P"/>
</dbReference>
<evidence type="ECO:0000256" key="6">
    <source>
        <dbReference type="ARBA" id="ARBA00017322"/>
    </source>
</evidence>
<evidence type="ECO:0000256" key="16">
    <source>
        <dbReference type="ARBA" id="ARBA00023014"/>
    </source>
</evidence>
<keyword evidence="17 20" id="KW-0472">Membrane</keyword>
<gene>
    <name evidence="22" type="ORF">BC739_002703</name>
</gene>
<evidence type="ECO:0000256" key="9">
    <source>
        <dbReference type="ARBA" id="ARBA00022490"/>
    </source>
</evidence>
<evidence type="ECO:0000256" key="20">
    <source>
        <dbReference type="SAM" id="Phobius"/>
    </source>
</evidence>
<keyword evidence="11 20" id="KW-0812">Transmembrane</keyword>
<dbReference type="GO" id="GO:0016301">
    <property type="term" value="F:kinase activity"/>
    <property type="evidence" value="ECO:0007669"/>
    <property type="project" value="UniProtKB-KW"/>
</dbReference>
<evidence type="ECO:0000256" key="7">
    <source>
        <dbReference type="ARBA" id="ARBA00022475"/>
    </source>
</evidence>
<dbReference type="PANTHER" id="PTHR24421:SF37">
    <property type="entry name" value="SENSOR HISTIDINE KINASE NARS"/>
    <property type="match status" value="1"/>
</dbReference>
<evidence type="ECO:0000256" key="3">
    <source>
        <dbReference type="ARBA" id="ARBA00004496"/>
    </source>
</evidence>
<keyword evidence="13 20" id="KW-1133">Transmembrane helix</keyword>
<evidence type="ECO:0000256" key="18">
    <source>
        <dbReference type="ARBA" id="ARBA00024827"/>
    </source>
</evidence>
<evidence type="ECO:0000256" key="1">
    <source>
        <dbReference type="ARBA" id="ARBA00000085"/>
    </source>
</evidence>
<dbReference type="EMBL" id="JACJID010000002">
    <property type="protein sequence ID" value="MBA8925504.1"/>
    <property type="molecule type" value="Genomic_DNA"/>
</dbReference>
<evidence type="ECO:0000256" key="2">
    <source>
        <dbReference type="ARBA" id="ARBA00001966"/>
    </source>
</evidence>
<evidence type="ECO:0000256" key="12">
    <source>
        <dbReference type="ARBA" id="ARBA00022777"/>
    </source>
</evidence>
<dbReference type="SUPFAM" id="SSF55874">
    <property type="entry name" value="ATPase domain of HSP90 chaperone/DNA topoisomerase II/histidine kinase"/>
    <property type="match status" value="1"/>
</dbReference>
<evidence type="ECO:0000256" key="10">
    <source>
        <dbReference type="ARBA" id="ARBA00022679"/>
    </source>
</evidence>
<evidence type="ECO:0000256" key="19">
    <source>
        <dbReference type="ARBA" id="ARBA00030800"/>
    </source>
</evidence>
<comment type="cofactor">
    <cofactor evidence="2">
        <name>[4Fe-4S] cluster</name>
        <dbReference type="ChEBI" id="CHEBI:49883"/>
    </cofactor>
</comment>
<evidence type="ECO:0000256" key="15">
    <source>
        <dbReference type="ARBA" id="ARBA00023012"/>
    </source>
</evidence>
<sequence>MASPTSGAGPRSAVPMWLLATALILLTLASLVVRMATPSDGTTIDSGDHVLTAGAVRVHGTHDSGELQVGDQVLAIDGHPVRDVTAVPLPEDRPLVYTVLRGGAQTTANVTLHTFDLAQALTDSWAMLLLIAALLGVAIFLYRLRPANPAARTGLLIASLALLSGIPGGMLTLQAVDLVSGTRFWWWLLAQLAYATLWAAMLHFTLVFPEQRAGRGHRLAVTLVYAGPWLLLLAKLALLLPAASTSLERFDLVGSPVYPTIYLYPVLVLVALVYSYHSSADELTRHRLSALAITMASGSALYLVLWVLPAQFAHGPLLPWGLFPLVFVPAPFAVAAAILRHRALDIDVAVSRTLVYLVLSVAVAGIYLLVTVLLGMVLHPLGPPWEQVIAASVVAAAVQPLRTWAQSTINLRLFGARDDPYRLLSVLASRLETVHSPESPLPAVVQAVGTTLRLPYVAIETLVGGRAEQVASYGTPARGLVRFPLIYQGSAVGYLVAASRSPREPLRRRDHQALARVATQAGATVYAARVTADLARSKEKLVAAREEERRRLLHDLHDGVGPTLAAIALGLPMVGSTLRADPDSAVDLLDRLGAELQGAIREIRRVSKDLGPTMLSQLGLVTAVREHASALAQRQPDPSRRVDFTIEASRNGLGKLPAAVEIAAYRIICEALTNVVRHAAATRCQVRVWLAGGALRLEVTDDGRGLPGTAARGVGLDSMRERAVELGGSCVMEKAVGGGTVVSATLPLASEQD</sequence>
<feature type="transmembrane region" description="Helical" evidence="20">
    <location>
        <begin position="353"/>
        <end position="378"/>
    </location>
</feature>
<feature type="domain" description="Histidine kinase/HSP90-like ATPase" evidence="21">
    <location>
        <begin position="659"/>
        <end position="750"/>
    </location>
</feature>
<evidence type="ECO:0000256" key="5">
    <source>
        <dbReference type="ARBA" id="ARBA00012438"/>
    </source>
</evidence>
<keyword evidence="9" id="KW-0963">Cytoplasm</keyword>
<dbReference type="InterPro" id="IPR003594">
    <property type="entry name" value="HATPase_dom"/>
</dbReference>
<dbReference type="Pfam" id="PF07730">
    <property type="entry name" value="HisKA_3"/>
    <property type="match status" value="1"/>
</dbReference>
<dbReference type="RefSeq" id="WP_148309764.1">
    <property type="nucleotide sequence ID" value="NZ_BAAABQ010000084.1"/>
</dbReference>
<keyword evidence="15" id="KW-0902">Two-component regulatory system</keyword>
<organism evidence="22 23">
    <name type="scientific">Kutzneria viridogrisea</name>
    <dbReference type="NCBI Taxonomy" id="47990"/>
    <lineage>
        <taxon>Bacteria</taxon>
        <taxon>Bacillati</taxon>
        <taxon>Actinomycetota</taxon>
        <taxon>Actinomycetes</taxon>
        <taxon>Pseudonocardiales</taxon>
        <taxon>Pseudonocardiaceae</taxon>
        <taxon>Kutzneria</taxon>
    </lineage>
</organism>
<dbReference type="SMART" id="SM00387">
    <property type="entry name" value="HATPase_c"/>
    <property type="match status" value="1"/>
</dbReference>
<comment type="function">
    <text evidence="18">Member of the two-component regulatory system NreB/NreC involved in the control of dissimilatory nitrate/nitrite reduction in response to oxygen. NreB functions as a direct oxygen sensor histidine kinase which is autophosphorylated, in the absence of oxygen, probably at the conserved histidine residue, and transfers its phosphate group probably to a conserved aspartate residue of NreC. NreB/NreC activates the expression of the nitrate (narGHJI) and nitrite (nir) reductase operons, as well as the putative nitrate transporter gene narT.</text>
</comment>
<dbReference type="InterPro" id="IPR004358">
    <property type="entry name" value="Sig_transdc_His_kin-like_C"/>
</dbReference>
<keyword evidence="10" id="KW-0808">Transferase</keyword>
<dbReference type="Proteomes" id="UP000517916">
    <property type="component" value="Unassembled WGS sequence"/>
</dbReference>
<keyword evidence="12 22" id="KW-0418">Kinase</keyword>
<dbReference type="Gene3D" id="3.30.565.10">
    <property type="entry name" value="Histidine kinase-like ATPase, C-terminal domain"/>
    <property type="match status" value="1"/>
</dbReference>
<name>A0ABR6BF57_9PSEU</name>
<keyword evidence="8" id="KW-0004">4Fe-4S</keyword>
<feature type="transmembrane region" description="Helical" evidence="20">
    <location>
        <begin position="260"/>
        <end position="276"/>
    </location>
</feature>
<feature type="transmembrane region" description="Helical" evidence="20">
    <location>
        <begin position="154"/>
        <end position="173"/>
    </location>
</feature>
<feature type="transmembrane region" description="Helical" evidence="20">
    <location>
        <begin position="320"/>
        <end position="341"/>
    </location>
</feature>
<evidence type="ECO:0000256" key="17">
    <source>
        <dbReference type="ARBA" id="ARBA00023136"/>
    </source>
</evidence>
<keyword evidence="7" id="KW-1003">Cell membrane</keyword>
<dbReference type="InterPro" id="IPR036034">
    <property type="entry name" value="PDZ_sf"/>
</dbReference>
<dbReference type="PANTHER" id="PTHR24421">
    <property type="entry name" value="NITRATE/NITRITE SENSOR PROTEIN NARX-RELATED"/>
    <property type="match status" value="1"/>
</dbReference>
<keyword evidence="14" id="KW-0408">Iron</keyword>
<feature type="transmembrane region" description="Helical" evidence="20">
    <location>
        <begin position="124"/>
        <end position="142"/>
    </location>
</feature>
<comment type="subcellular location">
    <subcellularLocation>
        <location evidence="4">Cell membrane</location>
        <topology evidence="4">Multi-pass membrane protein</topology>
    </subcellularLocation>
    <subcellularLocation>
        <location evidence="3">Cytoplasm</location>
    </subcellularLocation>
</comment>
<evidence type="ECO:0000313" key="22">
    <source>
        <dbReference type="EMBL" id="MBA8925504.1"/>
    </source>
</evidence>
<feature type="transmembrane region" description="Helical" evidence="20">
    <location>
        <begin position="288"/>
        <end position="308"/>
    </location>
</feature>
<evidence type="ECO:0000256" key="13">
    <source>
        <dbReference type="ARBA" id="ARBA00022989"/>
    </source>
</evidence>
<evidence type="ECO:0000256" key="8">
    <source>
        <dbReference type="ARBA" id="ARBA00022485"/>
    </source>
</evidence>
<accession>A0ABR6BF57</accession>
<dbReference type="InterPro" id="IPR036890">
    <property type="entry name" value="HATPase_C_sf"/>
</dbReference>
<protein>
    <recommendedName>
        <fullName evidence="6">Oxygen sensor histidine kinase NreB</fullName>
        <ecNumber evidence="5">2.7.13.3</ecNumber>
    </recommendedName>
    <alternativeName>
        <fullName evidence="19">Nitrogen regulation protein B</fullName>
    </alternativeName>
</protein>
<keyword evidence="8" id="KW-0479">Metal-binding</keyword>
<reference evidence="22 23" key="1">
    <citation type="submission" date="2020-08" db="EMBL/GenBank/DDBJ databases">
        <title>Genomic Encyclopedia of Archaeal and Bacterial Type Strains, Phase II (KMG-II): from individual species to whole genera.</title>
        <authorList>
            <person name="Goeker M."/>
        </authorList>
    </citation>
    <scope>NUCLEOTIDE SEQUENCE [LARGE SCALE GENOMIC DNA]</scope>
    <source>
        <strain evidence="22 23">DSM 43850</strain>
    </source>
</reference>
<dbReference type="InterPro" id="IPR050482">
    <property type="entry name" value="Sensor_HK_TwoCompSys"/>
</dbReference>
<dbReference type="PRINTS" id="PR00344">
    <property type="entry name" value="BCTRLSENSOR"/>
</dbReference>
<dbReference type="EC" id="2.7.13.3" evidence="5"/>
<dbReference type="SUPFAM" id="SSF55781">
    <property type="entry name" value="GAF domain-like"/>
    <property type="match status" value="1"/>
</dbReference>
<keyword evidence="23" id="KW-1185">Reference proteome</keyword>
<dbReference type="CDD" id="cd16917">
    <property type="entry name" value="HATPase_UhpB-NarQ-NarX-like"/>
    <property type="match status" value="1"/>
</dbReference>
<dbReference type="Gene3D" id="2.30.42.10">
    <property type="match status" value="1"/>
</dbReference>
<keyword evidence="16" id="KW-0411">Iron-sulfur</keyword>
<comment type="caution">
    <text evidence="22">The sequence shown here is derived from an EMBL/GenBank/DDBJ whole genome shotgun (WGS) entry which is preliminary data.</text>
</comment>
<evidence type="ECO:0000259" key="21">
    <source>
        <dbReference type="SMART" id="SM00387"/>
    </source>
</evidence>
<dbReference type="Pfam" id="PF02518">
    <property type="entry name" value="HATPase_c"/>
    <property type="match status" value="1"/>
</dbReference>
<dbReference type="SUPFAM" id="SSF50156">
    <property type="entry name" value="PDZ domain-like"/>
    <property type="match status" value="1"/>
</dbReference>
<comment type="catalytic activity">
    <reaction evidence="1">
        <text>ATP + protein L-histidine = ADP + protein N-phospho-L-histidine.</text>
        <dbReference type="EC" id="2.7.13.3"/>
    </reaction>
</comment>
<evidence type="ECO:0000313" key="23">
    <source>
        <dbReference type="Proteomes" id="UP000517916"/>
    </source>
</evidence>
<feature type="transmembrane region" description="Helical" evidence="20">
    <location>
        <begin position="185"/>
        <end position="207"/>
    </location>
</feature>
<evidence type="ECO:0000256" key="4">
    <source>
        <dbReference type="ARBA" id="ARBA00004651"/>
    </source>
</evidence>
<evidence type="ECO:0000256" key="14">
    <source>
        <dbReference type="ARBA" id="ARBA00023004"/>
    </source>
</evidence>